<organism evidence="3 4">
    <name type="scientific">Oceanicoccus sagamiensis</name>
    <dbReference type="NCBI Taxonomy" id="716816"/>
    <lineage>
        <taxon>Bacteria</taxon>
        <taxon>Pseudomonadati</taxon>
        <taxon>Pseudomonadota</taxon>
        <taxon>Gammaproteobacteria</taxon>
        <taxon>Cellvibrionales</taxon>
        <taxon>Spongiibacteraceae</taxon>
        <taxon>Oceanicoccus</taxon>
    </lineage>
</organism>
<dbReference type="EMBL" id="CP019343">
    <property type="protein sequence ID" value="ARN76406.1"/>
    <property type="molecule type" value="Genomic_DNA"/>
</dbReference>
<keyword evidence="4" id="KW-1185">Reference proteome</keyword>
<feature type="region of interest" description="Disordered" evidence="1">
    <location>
        <begin position="16"/>
        <end position="38"/>
    </location>
</feature>
<evidence type="ECO:0000259" key="2">
    <source>
        <dbReference type="Pfam" id="PF20661"/>
    </source>
</evidence>
<dbReference type="Proteomes" id="UP000193450">
    <property type="component" value="Chromosome"/>
</dbReference>
<evidence type="ECO:0000313" key="3">
    <source>
        <dbReference type="EMBL" id="ARN76406.1"/>
    </source>
</evidence>
<evidence type="ECO:0000313" key="4">
    <source>
        <dbReference type="Proteomes" id="UP000193450"/>
    </source>
</evidence>
<evidence type="ECO:0000256" key="1">
    <source>
        <dbReference type="SAM" id="MobiDB-lite"/>
    </source>
</evidence>
<dbReference type="InterPro" id="IPR049191">
    <property type="entry name" value="SutA_RBD"/>
</dbReference>
<name>A0A1X9NFX9_9GAMM</name>
<protein>
    <recommendedName>
        <fullName evidence="2">Transcriptional regulator SutA RNAP-binding domain-containing protein</fullName>
    </recommendedName>
</protein>
<reference evidence="3 4" key="1">
    <citation type="submission" date="2016-11" db="EMBL/GenBank/DDBJ databases">
        <title>Trade-off between light-utilization and light-protection in marine flavobacteria.</title>
        <authorList>
            <person name="Kumagai Y."/>
        </authorList>
    </citation>
    <scope>NUCLEOTIDE SEQUENCE [LARGE SCALE GENOMIC DNA]</scope>
    <source>
        <strain evidence="3 4">NBRC 107125</strain>
    </source>
</reference>
<feature type="domain" description="Transcriptional regulator SutA RNAP-binding" evidence="2">
    <location>
        <begin position="1"/>
        <end position="25"/>
    </location>
</feature>
<proteinExistence type="predicted"/>
<gene>
    <name evidence="3" type="ORF">BST96_12880</name>
</gene>
<dbReference type="KEGG" id="osg:BST96_12880"/>
<accession>A0A1X9NFX9</accession>
<dbReference type="STRING" id="716816.BST96_12880"/>
<dbReference type="AlphaFoldDB" id="A0A1X9NFX9"/>
<dbReference type="Pfam" id="PF20661">
    <property type="entry name" value="SutA-RBD"/>
    <property type="match status" value="1"/>
</dbReference>
<sequence>MEKQIADFLEKGGEVAEIERGISGRENPNGPLKPQTTAFQEPKQGRTYVPEVVAAIDARRNKKPEKPKPAIRRPRKKIIYDDFGEPLREVWVDE</sequence>